<dbReference type="Proteomes" id="UP000032352">
    <property type="component" value="Chromosome"/>
</dbReference>
<sequence>MSMPFVCLVCLLLLLPGSLVAAPFVVNANKEIGETLGRENVEHFINRIYAPLGIKPDIVFLPNLRGLHMVNNGQIDAEFSRYQAIGQAYPGLIKISEPLIAVNAGLFCLSPEQCTLKQASPYIITKRSITIANYCTSHKLSCQVVKRDEIAFDIMSKRAGLYLSEYQVAVSAICSSGIKRIYYRHIPSLSRFSYHWLHARHQALAAPLAASIKQAKKAGILNELLKNIPGGQNQCHVDIIPLPPLKSSDSPG</sequence>
<feature type="signal peptide" evidence="1">
    <location>
        <begin position="1"/>
        <end position="21"/>
    </location>
</feature>
<dbReference type="RefSeq" id="WP_152647274.1">
    <property type="nucleotide sequence ID" value="NZ_CP059733.1"/>
</dbReference>
<evidence type="ECO:0008006" key="4">
    <source>
        <dbReference type="Google" id="ProtNLM"/>
    </source>
</evidence>
<dbReference type="EMBL" id="CP059733">
    <property type="protein sequence ID" value="WDE07212.1"/>
    <property type="molecule type" value="Genomic_DNA"/>
</dbReference>
<proteinExistence type="predicted"/>
<reference evidence="2 3" key="2">
    <citation type="journal article" date="2022" name="Mar. Drugs">
        <title>Bioassay-Guided Fractionation Leads to the Detection of Cholic Acid Generated by the Rare Thalassomonas sp.</title>
        <authorList>
            <person name="Pheiffer F."/>
            <person name="Schneider Y.K."/>
            <person name="Hansen E.H."/>
            <person name="Andersen J.H."/>
            <person name="Isaksson J."/>
            <person name="Busche T."/>
            <person name="R C."/>
            <person name="Kalinowski J."/>
            <person name="Zyl L.V."/>
            <person name="Trindade M."/>
        </authorList>
    </citation>
    <scope>NUCLEOTIDE SEQUENCE [LARGE SCALE GENOMIC DNA]</scope>
    <source>
        <strain evidence="2 3">XOM25</strain>
    </source>
</reference>
<organism evidence="2 3">
    <name type="scientific">Thalassomonas viridans</name>
    <dbReference type="NCBI Taxonomy" id="137584"/>
    <lineage>
        <taxon>Bacteria</taxon>
        <taxon>Pseudomonadati</taxon>
        <taxon>Pseudomonadota</taxon>
        <taxon>Gammaproteobacteria</taxon>
        <taxon>Alteromonadales</taxon>
        <taxon>Colwelliaceae</taxon>
        <taxon>Thalassomonas</taxon>
    </lineage>
</organism>
<dbReference type="SUPFAM" id="SSF53850">
    <property type="entry name" value="Periplasmic binding protein-like II"/>
    <property type="match status" value="1"/>
</dbReference>
<keyword evidence="3" id="KW-1185">Reference proteome</keyword>
<keyword evidence="1" id="KW-0732">Signal</keyword>
<dbReference type="KEGG" id="tvd:SG34_010130"/>
<accession>A0AAF0C977</accession>
<reference evidence="2 3" key="1">
    <citation type="journal article" date="2015" name="Genome Announc.">
        <title>Draft Genome Sequences of Marine Isolates of Thalassomonas viridans and Thalassomonas actiniarum.</title>
        <authorList>
            <person name="Olonade I."/>
            <person name="van Zyl L.J."/>
            <person name="Trindade M."/>
        </authorList>
    </citation>
    <scope>NUCLEOTIDE SEQUENCE [LARGE SCALE GENOMIC DNA]</scope>
    <source>
        <strain evidence="2 3">XOM25</strain>
    </source>
</reference>
<protein>
    <recommendedName>
        <fullName evidence="4">Solute-binding protein family 3/N-terminal domain-containing protein</fullName>
    </recommendedName>
</protein>
<name>A0AAF0C977_9GAMM</name>
<feature type="chain" id="PRO_5042120950" description="Solute-binding protein family 3/N-terminal domain-containing protein" evidence="1">
    <location>
        <begin position="22"/>
        <end position="252"/>
    </location>
</feature>
<dbReference type="AlphaFoldDB" id="A0AAF0C977"/>
<evidence type="ECO:0000256" key="1">
    <source>
        <dbReference type="SAM" id="SignalP"/>
    </source>
</evidence>
<gene>
    <name evidence="2" type="ORF">SG34_010130</name>
</gene>
<evidence type="ECO:0000313" key="3">
    <source>
        <dbReference type="Proteomes" id="UP000032352"/>
    </source>
</evidence>
<evidence type="ECO:0000313" key="2">
    <source>
        <dbReference type="EMBL" id="WDE07212.1"/>
    </source>
</evidence>